<evidence type="ECO:0000256" key="1">
    <source>
        <dbReference type="PROSITE-ProRule" id="PRU00175"/>
    </source>
</evidence>
<protein>
    <recommendedName>
        <fullName evidence="3">RING-type domain-containing protein</fullName>
    </recommendedName>
</protein>
<keyword evidence="1" id="KW-0862">Zinc</keyword>
<feature type="region of interest" description="Disordered" evidence="2">
    <location>
        <begin position="995"/>
        <end position="1016"/>
    </location>
</feature>
<dbReference type="InterPro" id="IPR013083">
    <property type="entry name" value="Znf_RING/FYVE/PHD"/>
</dbReference>
<organism evidence="4 5">
    <name type="scientific">Favolaschia claudopus</name>
    <dbReference type="NCBI Taxonomy" id="2862362"/>
    <lineage>
        <taxon>Eukaryota</taxon>
        <taxon>Fungi</taxon>
        <taxon>Dikarya</taxon>
        <taxon>Basidiomycota</taxon>
        <taxon>Agaricomycotina</taxon>
        <taxon>Agaricomycetes</taxon>
        <taxon>Agaricomycetidae</taxon>
        <taxon>Agaricales</taxon>
        <taxon>Marasmiineae</taxon>
        <taxon>Mycenaceae</taxon>
        <taxon>Favolaschia</taxon>
    </lineage>
</organism>
<dbReference type="SUPFAM" id="SSF57850">
    <property type="entry name" value="RING/U-box"/>
    <property type="match status" value="1"/>
</dbReference>
<name>A0AAW0AXD8_9AGAR</name>
<feature type="region of interest" description="Disordered" evidence="2">
    <location>
        <begin position="394"/>
        <end position="431"/>
    </location>
</feature>
<evidence type="ECO:0000313" key="4">
    <source>
        <dbReference type="EMBL" id="KAK7018313.1"/>
    </source>
</evidence>
<keyword evidence="5" id="KW-1185">Reference proteome</keyword>
<evidence type="ECO:0000259" key="3">
    <source>
        <dbReference type="PROSITE" id="PS50089"/>
    </source>
</evidence>
<dbReference type="Gene3D" id="3.30.40.10">
    <property type="entry name" value="Zinc/RING finger domain, C3HC4 (zinc finger)"/>
    <property type="match status" value="1"/>
</dbReference>
<feature type="domain" description="RING-type" evidence="3">
    <location>
        <begin position="937"/>
        <end position="975"/>
    </location>
</feature>
<dbReference type="Proteomes" id="UP001362999">
    <property type="component" value="Unassembled WGS sequence"/>
</dbReference>
<dbReference type="GO" id="GO:0008270">
    <property type="term" value="F:zinc ion binding"/>
    <property type="evidence" value="ECO:0007669"/>
    <property type="project" value="UniProtKB-KW"/>
</dbReference>
<dbReference type="InterPro" id="IPR001841">
    <property type="entry name" value="Znf_RING"/>
</dbReference>
<feature type="compositionally biased region" description="Basic and acidic residues" evidence="2">
    <location>
        <begin position="415"/>
        <end position="429"/>
    </location>
</feature>
<comment type="caution">
    <text evidence="4">The sequence shown here is derived from an EMBL/GenBank/DDBJ whole genome shotgun (WGS) entry which is preliminary data.</text>
</comment>
<dbReference type="EMBL" id="JAWWNJ010000046">
    <property type="protein sequence ID" value="KAK7018313.1"/>
    <property type="molecule type" value="Genomic_DNA"/>
</dbReference>
<accession>A0AAW0AXD8</accession>
<evidence type="ECO:0000256" key="2">
    <source>
        <dbReference type="SAM" id="MobiDB-lite"/>
    </source>
</evidence>
<feature type="region of interest" description="Disordered" evidence="2">
    <location>
        <begin position="761"/>
        <end position="780"/>
    </location>
</feature>
<keyword evidence="1" id="KW-0479">Metal-binding</keyword>
<feature type="compositionally biased region" description="Pro residues" evidence="2">
    <location>
        <begin position="402"/>
        <end position="411"/>
    </location>
</feature>
<feature type="compositionally biased region" description="Basic residues" evidence="2">
    <location>
        <begin position="1006"/>
        <end position="1016"/>
    </location>
</feature>
<keyword evidence="1" id="KW-0863">Zinc-finger</keyword>
<sequence length="1016" mass="114260">MVESLEVFRTSNGKRRKIMHSEPLFPTLISVVTGNAQDDESDTDDFSCFDPSDDEDSDGVPWLLTTNRTYEDDRERTDHLVEGRYLGSNNQRTNMECPAAEVDAANFKWVYDVEEGPDLPPTPIWEFRVTRATLTQSQRGREWDVVCSVLEIARHYPDDYDILSASATPAVSGKVYIECTFESVARQLLLHVAFTRRLVAPRQISAEALKSNLSLASPPIREGSWVRIRTSGEYKQDLAWVQHYDAETDCALLYLVPRWQIGEDAQRNSGTEEGAERSPSVSKIQSHQSLLRHHLDDSVDPAIQSLIYGQFFHFGFLLCRKPLNGLETYRVRSSIQELAPWTKSPMYDFANRSIVLQHGDRVYQIAELFASSDIAFTLFRREVVLESVQAPNMDDTVQLSPNIPPPPPPSPAHKGSTEDHLPVEKDKPRGFYGPDGRILLWDDPVERAERPSGMSVTVKTDNIYTPQGRIPVAGRPRSTDGSHVHDNYSSDFRLRGIDSPLPPYSPQPTTDNDFRLHDSVIEGKCDSVAGSNALGLIFEPEIPMDEAPTWDSYAFEERDRLTRCSPTSDDGMSTLFVSPDELSGHGDSCDLCLSTHGVRSRTETHFDYSDSRSRYAESSDSYVADPQHTAIILHRVSAFDGDVLNIDPILPNRFTAELRNRMMLGFKDGNVPDFDTFKSMLYAPVVLAMTSGDREDLPLKVYSPQYDGECFWLYWYLWTLIVVDWSSDAVSLPSDEELELTYPEHSATNSAACTTNIEDGATDEDASHMSPLLEPGEGSVQVRRESSAGAIVYLEDFETYGEDLLASRKKLPSSLSTRKRKKKPASQDRKITSFFGRIHQRRVKAALVRRLRRPARSVALSGPAGSSLASATHYNPRVHRPEVIPTANSRLPKVQGSGSYVGGERVGRAFPLRVEDLYIGYPKSAPVVAPRRASHQCPICRQLLSHPVILGCRDVVCYVCIRVYLEHKWDCPVCRTIVTDDPIIADSREREIEAEYGTWDDTPTGRTKRRLKPKRD</sequence>
<evidence type="ECO:0000313" key="5">
    <source>
        <dbReference type="Proteomes" id="UP001362999"/>
    </source>
</evidence>
<gene>
    <name evidence="4" type="ORF">R3P38DRAFT_2784140</name>
</gene>
<dbReference type="PROSITE" id="PS50089">
    <property type="entry name" value="ZF_RING_2"/>
    <property type="match status" value="1"/>
</dbReference>
<reference evidence="4 5" key="1">
    <citation type="journal article" date="2024" name="J Genomics">
        <title>Draft genome sequencing and assembly of Favolaschia claudopus CIRM-BRFM 2984 isolated from oak limbs.</title>
        <authorList>
            <person name="Navarro D."/>
            <person name="Drula E."/>
            <person name="Chaduli D."/>
            <person name="Cazenave R."/>
            <person name="Ahrendt S."/>
            <person name="Wang J."/>
            <person name="Lipzen A."/>
            <person name="Daum C."/>
            <person name="Barry K."/>
            <person name="Grigoriev I.V."/>
            <person name="Favel A."/>
            <person name="Rosso M.N."/>
            <person name="Martin F."/>
        </authorList>
    </citation>
    <scope>NUCLEOTIDE SEQUENCE [LARGE SCALE GENOMIC DNA]</scope>
    <source>
        <strain evidence="4 5">CIRM-BRFM 2984</strain>
    </source>
</reference>
<proteinExistence type="predicted"/>
<dbReference type="AlphaFoldDB" id="A0AAW0AXD8"/>